<evidence type="ECO:0000313" key="4">
    <source>
        <dbReference type="Proteomes" id="UP000738359"/>
    </source>
</evidence>
<feature type="coiled-coil region" evidence="1">
    <location>
        <begin position="201"/>
        <end position="256"/>
    </location>
</feature>
<name>A0A9P6IVI7_MORAP</name>
<keyword evidence="4" id="KW-1185">Reference proteome</keyword>
<evidence type="ECO:0000256" key="1">
    <source>
        <dbReference type="SAM" id="Coils"/>
    </source>
</evidence>
<feature type="compositionally biased region" description="Polar residues" evidence="2">
    <location>
        <begin position="161"/>
        <end position="179"/>
    </location>
</feature>
<dbReference type="AlphaFoldDB" id="A0A9P6IVI7"/>
<dbReference type="Proteomes" id="UP000738359">
    <property type="component" value="Unassembled WGS sequence"/>
</dbReference>
<feature type="compositionally biased region" description="Low complexity" evidence="2">
    <location>
        <begin position="135"/>
        <end position="148"/>
    </location>
</feature>
<evidence type="ECO:0000313" key="3">
    <source>
        <dbReference type="EMBL" id="KAF9945999.1"/>
    </source>
</evidence>
<gene>
    <name evidence="3" type="ORF">BGZ70_003458</name>
</gene>
<keyword evidence="1" id="KW-0175">Coiled coil</keyword>
<accession>A0A9P6IVI7</accession>
<comment type="caution">
    <text evidence="3">The sequence shown here is derived from an EMBL/GenBank/DDBJ whole genome shotgun (WGS) entry which is preliminary data.</text>
</comment>
<organism evidence="3 4">
    <name type="scientific">Mortierella alpina</name>
    <name type="common">Oleaginous fungus</name>
    <name type="synonym">Mortierella renispora</name>
    <dbReference type="NCBI Taxonomy" id="64518"/>
    <lineage>
        <taxon>Eukaryota</taxon>
        <taxon>Fungi</taxon>
        <taxon>Fungi incertae sedis</taxon>
        <taxon>Mucoromycota</taxon>
        <taxon>Mortierellomycotina</taxon>
        <taxon>Mortierellomycetes</taxon>
        <taxon>Mortierellales</taxon>
        <taxon>Mortierellaceae</taxon>
        <taxon>Mortierella</taxon>
    </lineage>
</organism>
<evidence type="ECO:0000256" key="2">
    <source>
        <dbReference type="SAM" id="MobiDB-lite"/>
    </source>
</evidence>
<protein>
    <submittedName>
        <fullName evidence="3">Uncharacterized protein</fullName>
    </submittedName>
</protein>
<reference evidence="3" key="1">
    <citation type="journal article" date="2020" name="Fungal Divers.">
        <title>Resolving the Mortierellaceae phylogeny through synthesis of multi-gene phylogenetics and phylogenomics.</title>
        <authorList>
            <person name="Vandepol N."/>
            <person name="Liber J."/>
            <person name="Desiro A."/>
            <person name="Na H."/>
            <person name="Kennedy M."/>
            <person name="Barry K."/>
            <person name="Grigoriev I.V."/>
            <person name="Miller A.N."/>
            <person name="O'Donnell K."/>
            <person name="Stajich J.E."/>
            <person name="Bonito G."/>
        </authorList>
    </citation>
    <scope>NUCLEOTIDE SEQUENCE</scope>
    <source>
        <strain evidence="3">CK1249</strain>
    </source>
</reference>
<sequence>MFTKIQMATFSELADNVSGVERMMRDMSKVMGVRRGGTILRRKEADQDRAMLAMEVKETIEEVMTRIGSSATTPNVQPPQQLQRWSTGIGMGRSSVDNDHAPPSGSNHSTVSRNEGSGLLKYLYQPRRSMSMVPTSTASTSIKSTTRSDGQSDIMVDTTHALENSSHAPLQSPTGSALSDDQDDQGTDLSRVQATSMESAKLQMQLQLESHQDQIEQLCKRKARAEIEVENLQIEKRRLREEVEQLRKEKQDLLLQEIKAATREADASATLEGASDSSAGMLLEKMLQSRVAMLLQETARLEARKIHLEEQL</sequence>
<proteinExistence type="predicted"/>
<dbReference type="EMBL" id="JAAAHY010001947">
    <property type="protein sequence ID" value="KAF9945999.1"/>
    <property type="molecule type" value="Genomic_DNA"/>
</dbReference>
<feature type="region of interest" description="Disordered" evidence="2">
    <location>
        <begin position="90"/>
        <end position="190"/>
    </location>
</feature>
<feature type="compositionally biased region" description="Polar residues" evidence="2">
    <location>
        <begin position="104"/>
        <end position="115"/>
    </location>
</feature>
<dbReference type="OrthoDB" id="2249524at2759"/>